<evidence type="ECO:0000313" key="8">
    <source>
        <dbReference type="EMBL" id="CAI8005821.1"/>
    </source>
</evidence>
<organism evidence="8 9">
    <name type="scientific">Geodia barretti</name>
    <name type="common">Barrett's horny sponge</name>
    <dbReference type="NCBI Taxonomy" id="519541"/>
    <lineage>
        <taxon>Eukaryota</taxon>
        <taxon>Metazoa</taxon>
        <taxon>Porifera</taxon>
        <taxon>Demospongiae</taxon>
        <taxon>Heteroscleromorpha</taxon>
        <taxon>Tetractinellida</taxon>
        <taxon>Astrophorina</taxon>
        <taxon>Geodiidae</taxon>
        <taxon>Geodia</taxon>
    </lineage>
</organism>
<evidence type="ECO:0000256" key="5">
    <source>
        <dbReference type="ARBA" id="ARBA00023004"/>
    </source>
</evidence>
<sequence>MTTIEISDRVVDRIHRRIRRLPPGLQEHCQRVEQIARDLAERHGQDVEAIGLTALAHDATKHFSGVENLLRMEEYDLPPVTAFERRNPAILHGMVGAELLKREDGLRHPQLYNAVYWHTTGDPSGGDEIAHIVFLADKLDPVKVKRYPWQAELKELAENDLPSAMTMFLTRNVVRMLDKGSAIHPAAIEARNTLLLEAGS</sequence>
<dbReference type="CDD" id="cd00077">
    <property type="entry name" value="HDc"/>
    <property type="match status" value="1"/>
</dbReference>
<evidence type="ECO:0000259" key="7">
    <source>
        <dbReference type="SMART" id="SM00471"/>
    </source>
</evidence>
<dbReference type="EC" id="3.6.1.41" evidence="1"/>
<dbReference type="Proteomes" id="UP001174909">
    <property type="component" value="Unassembled WGS sequence"/>
</dbReference>
<dbReference type="Pfam" id="PF01966">
    <property type="entry name" value="HD"/>
    <property type="match status" value="1"/>
</dbReference>
<dbReference type="GO" id="GO:0046872">
    <property type="term" value="F:metal ion binding"/>
    <property type="evidence" value="ECO:0007669"/>
    <property type="project" value="UniProtKB-KW"/>
</dbReference>
<reference evidence="8" key="1">
    <citation type="submission" date="2023-03" db="EMBL/GenBank/DDBJ databases">
        <authorList>
            <person name="Steffen K."/>
            <person name="Cardenas P."/>
        </authorList>
    </citation>
    <scope>NUCLEOTIDE SEQUENCE</scope>
</reference>
<dbReference type="GO" id="GO:0008803">
    <property type="term" value="F:bis(5'-nucleosyl)-tetraphosphatase (symmetrical) activity"/>
    <property type="evidence" value="ECO:0007669"/>
    <property type="project" value="UniProtKB-EC"/>
</dbReference>
<evidence type="ECO:0000256" key="6">
    <source>
        <dbReference type="ARBA" id="ARBA00049417"/>
    </source>
</evidence>
<dbReference type="Gene3D" id="1.10.3210.10">
    <property type="entry name" value="Hypothetical protein af1432"/>
    <property type="match status" value="1"/>
</dbReference>
<dbReference type="InterPro" id="IPR003607">
    <property type="entry name" value="HD/PDEase_dom"/>
</dbReference>
<dbReference type="SUPFAM" id="SSF109604">
    <property type="entry name" value="HD-domain/PDEase-like"/>
    <property type="match status" value="1"/>
</dbReference>
<dbReference type="AlphaFoldDB" id="A0AA35R810"/>
<keyword evidence="5" id="KW-0408">Iron</keyword>
<dbReference type="InterPro" id="IPR006674">
    <property type="entry name" value="HD_domain"/>
</dbReference>
<accession>A0AA35R810</accession>
<comment type="caution">
    <text evidence="8">The sequence shown here is derived from an EMBL/GenBank/DDBJ whole genome shotgun (WGS) entry which is preliminary data.</text>
</comment>
<dbReference type="InterPro" id="IPR051094">
    <property type="entry name" value="Diverse_Catalytic_Enzymes"/>
</dbReference>
<gene>
    <name evidence="8" type="ORF">GBAR_LOCUS4420</name>
</gene>
<comment type="catalytic activity">
    <reaction evidence="6">
        <text>P(1),P(4)-bis(5'-adenosyl) tetraphosphate + H2O = 2 ADP + 2 H(+)</text>
        <dbReference type="Rhea" id="RHEA:24252"/>
        <dbReference type="ChEBI" id="CHEBI:15377"/>
        <dbReference type="ChEBI" id="CHEBI:15378"/>
        <dbReference type="ChEBI" id="CHEBI:58141"/>
        <dbReference type="ChEBI" id="CHEBI:456216"/>
        <dbReference type="EC" id="3.6.1.41"/>
    </reaction>
</comment>
<evidence type="ECO:0000256" key="4">
    <source>
        <dbReference type="ARBA" id="ARBA00022801"/>
    </source>
</evidence>
<keyword evidence="9" id="KW-1185">Reference proteome</keyword>
<name>A0AA35R810_GEOBA</name>
<proteinExistence type="predicted"/>
<evidence type="ECO:0000256" key="3">
    <source>
        <dbReference type="ARBA" id="ARBA00022741"/>
    </source>
</evidence>
<dbReference type="NCBIfam" id="TIGR00488">
    <property type="entry name" value="bis(5'-nucleosyl)-tetraphosphatase (symmetrical) YqeK"/>
    <property type="match status" value="1"/>
</dbReference>
<evidence type="ECO:0000313" key="9">
    <source>
        <dbReference type="Proteomes" id="UP001174909"/>
    </source>
</evidence>
<feature type="domain" description="HD/PDEase" evidence="7">
    <location>
        <begin position="21"/>
        <end position="151"/>
    </location>
</feature>
<dbReference type="GO" id="GO:0000166">
    <property type="term" value="F:nucleotide binding"/>
    <property type="evidence" value="ECO:0007669"/>
    <property type="project" value="UniProtKB-KW"/>
</dbReference>
<evidence type="ECO:0000256" key="2">
    <source>
        <dbReference type="ARBA" id="ARBA00022723"/>
    </source>
</evidence>
<dbReference type="EMBL" id="CASHTH010000636">
    <property type="protein sequence ID" value="CAI8005821.1"/>
    <property type="molecule type" value="Genomic_DNA"/>
</dbReference>
<dbReference type="PANTHER" id="PTHR35795">
    <property type="entry name" value="SLR1885 PROTEIN"/>
    <property type="match status" value="1"/>
</dbReference>
<dbReference type="InterPro" id="IPR005249">
    <property type="entry name" value="YqeK"/>
</dbReference>
<keyword evidence="2" id="KW-0479">Metal-binding</keyword>
<keyword evidence="3" id="KW-0547">Nucleotide-binding</keyword>
<evidence type="ECO:0000256" key="1">
    <source>
        <dbReference type="ARBA" id="ARBA00012506"/>
    </source>
</evidence>
<keyword evidence="4" id="KW-0378">Hydrolase</keyword>
<dbReference type="PANTHER" id="PTHR35795:SF1">
    <property type="entry name" value="BIS(5'-NUCLEOSYL)-TETRAPHOSPHATASE, SYMMETRICAL"/>
    <property type="match status" value="1"/>
</dbReference>
<protein>
    <recommendedName>
        <fullName evidence="1">bis(5'-nucleosyl)-tetraphosphatase (symmetrical)</fullName>
        <ecNumber evidence="1">3.6.1.41</ecNumber>
    </recommendedName>
</protein>
<dbReference type="SMART" id="SM00471">
    <property type="entry name" value="HDc"/>
    <property type="match status" value="1"/>
</dbReference>